<evidence type="ECO:0000256" key="1">
    <source>
        <dbReference type="ARBA" id="ARBA00022729"/>
    </source>
</evidence>
<sequence length="120" mass="12891">MALKGPPVTRPILTSLMVLWATSAFAHSPLNATVPANEAIVAEVPSEIVLGFKGNIRLTRVAMTHAVHEADLDLDGFSGFISEYTIPMQSMGAGTYQIEWRGLGDDGHPMSGTFSFTVQE</sequence>
<feature type="domain" description="CopC" evidence="4">
    <location>
        <begin position="27"/>
        <end position="118"/>
    </location>
</feature>
<dbReference type="STRING" id="299262.BWR18_15950"/>
<feature type="chain" id="PRO_5012681680" evidence="3">
    <location>
        <begin position="27"/>
        <end position="120"/>
    </location>
</feature>
<dbReference type="Proteomes" id="UP000186336">
    <property type="component" value="Chromosome"/>
</dbReference>
<dbReference type="SUPFAM" id="SSF81296">
    <property type="entry name" value="E set domains"/>
    <property type="match status" value="1"/>
</dbReference>
<dbReference type="KEGG" id="tom:BWR18_15950"/>
<dbReference type="GO" id="GO:0046688">
    <property type="term" value="P:response to copper ion"/>
    <property type="evidence" value="ECO:0007669"/>
    <property type="project" value="InterPro"/>
</dbReference>
<reference evidence="5 6" key="1">
    <citation type="submission" date="2017-01" db="EMBL/GenBank/DDBJ databases">
        <title>Complete genome of Tateyamaria omphalii DOK1-4 isolated from seawater in Dokdo.</title>
        <authorList>
            <person name="Kim J.H."/>
            <person name="Chi W.-J."/>
        </authorList>
    </citation>
    <scope>NUCLEOTIDE SEQUENCE [LARGE SCALE GENOMIC DNA]</scope>
    <source>
        <strain evidence="5 6">DOK1-4</strain>
    </source>
</reference>
<gene>
    <name evidence="5" type="ORF">BWR18_15950</name>
</gene>
<keyword evidence="2" id="KW-0186">Copper</keyword>
<keyword evidence="1 3" id="KW-0732">Signal</keyword>
<name>A0A1P8MYC5_9RHOB</name>
<proteinExistence type="predicted"/>
<evidence type="ECO:0000313" key="6">
    <source>
        <dbReference type="Proteomes" id="UP000186336"/>
    </source>
</evidence>
<protein>
    <submittedName>
        <fullName evidence="5">Copper resistance protein CopC</fullName>
    </submittedName>
</protein>
<dbReference type="GO" id="GO:0042597">
    <property type="term" value="C:periplasmic space"/>
    <property type="evidence" value="ECO:0007669"/>
    <property type="project" value="InterPro"/>
</dbReference>
<accession>A0A1P8MYC5</accession>
<dbReference type="InterPro" id="IPR007348">
    <property type="entry name" value="CopC_dom"/>
</dbReference>
<evidence type="ECO:0000256" key="3">
    <source>
        <dbReference type="SAM" id="SignalP"/>
    </source>
</evidence>
<evidence type="ECO:0000313" key="5">
    <source>
        <dbReference type="EMBL" id="APX13008.1"/>
    </source>
</evidence>
<dbReference type="InterPro" id="IPR014755">
    <property type="entry name" value="Cu-Rt/internalin_Ig-like"/>
</dbReference>
<dbReference type="EMBL" id="CP019312">
    <property type="protein sequence ID" value="APX13008.1"/>
    <property type="molecule type" value="Genomic_DNA"/>
</dbReference>
<evidence type="ECO:0000256" key="2">
    <source>
        <dbReference type="ARBA" id="ARBA00023008"/>
    </source>
</evidence>
<feature type="signal peptide" evidence="3">
    <location>
        <begin position="1"/>
        <end position="26"/>
    </location>
</feature>
<evidence type="ECO:0000259" key="4">
    <source>
        <dbReference type="Pfam" id="PF04234"/>
    </source>
</evidence>
<dbReference type="Gene3D" id="2.60.40.1220">
    <property type="match status" value="1"/>
</dbReference>
<dbReference type="GO" id="GO:0005507">
    <property type="term" value="F:copper ion binding"/>
    <property type="evidence" value="ECO:0007669"/>
    <property type="project" value="InterPro"/>
</dbReference>
<dbReference type="AlphaFoldDB" id="A0A1P8MYC5"/>
<dbReference type="Pfam" id="PF04234">
    <property type="entry name" value="CopC"/>
    <property type="match status" value="1"/>
</dbReference>
<keyword evidence="6" id="KW-1185">Reference proteome</keyword>
<dbReference type="InterPro" id="IPR014756">
    <property type="entry name" value="Ig_E-set"/>
</dbReference>
<organism evidence="5 6">
    <name type="scientific">Tateyamaria omphalii</name>
    <dbReference type="NCBI Taxonomy" id="299262"/>
    <lineage>
        <taxon>Bacteria</taxon>
        <taxon>Pseudomonadati</taxon>
        <taxon>Pseudomonadota</taxon>
        <taxon>Alphaproteobacteria</taxon>
        <taxon>Rhodobacterales</taxon>
        <taxon>Roseobacteraceae</taxon>
        <taxon>Tateyamaria</taxon>
    </lineage>
</organism>